<dbReference type="EMBL" id="CP130144">
    <property type="protein sequence ID" value="WNZ47420.1"/>
    <property type="molecule type" value="Genomic_DNA"/>
</dbReference>
<protein>
    <submittedName>
        <fullName evidence="2">PIN domain-containing protein</fullName>
    </submittedName>
</protein>
<organism evidence="2">
    <name type="scientific">Leptolyngbya boryana CZ1</name>
    <dbReference type="NCBI Taxonomy" id="3060204"/>
    <lineage>
        <taxon>Bacteria</taxon>
        <taxon>Bacillati</taxon>
        <taxon>Cyanobacteriota</taxon>
        <taxon>Cyanophyceae</taxon>
        <taxon>Leptolyngbyales</taxon>
        <taxon>Leptolyngbyaceae</taxon>
        <taxon>Leptolyngbya group</taxon>
        <taxon>Leptolyngbya</taxon>
    </lineage>
</organism>
<dbReference type="AlphaFoldDB" id="A0AA96X8C0"/>
<gene>
    <name evidence="2" type="ORF">Q2T42_06185</name>
</gene>
<proteinExistence type="predicted"/>
<dbReference type="Gene3D" id="3.40.50.1010">
    <property type="entry name" value="5'-nuclease"/>
    <property type="match status" value="1"/>
</dbReference>
<dbReference type="SUPFAM" id="SSF88723">
    <property type="entry name" value="PIN domain-like"/>
    <property type="match status" value="1"/>
</dbReference>
<reference evidence="2" key="2">
    <citation type="submission" date="2023-07" db="EMBL/GenBank/DDBJ databases">
        <authorList>
            <person name="Bai X.-H."/>
            <person name="Wang H.-H."/>
            <person name="Wang J."/>
            <person name="Ma M.-Y."/>
            <person name="Hu H.-H."/>
            <person name="Song Z.-L."/>
            <person name="Ma H.-G."/>
            <person name="Fan Y."/>
            <person name="Du C.-Y."/>
            <person name="Xu J.-C."/>
        </authorList>
    </citation>
    <scope>NUCLEOTIDE SEQUENCE</scope>
    <source>
        <strain evidence="2">CZ1</strain>
    </source>
</reference>
<sequence>MSFLIYLDVCCFNRPFDDQRQERIRLEAEAVLLILERCQNGGWTLIGSEAVEAEIGQIRDPDRLAQVQTLASAAAQRVIVDGSVERRVEEWIRQGFGAFDAFHLACAEAGNVTVLLTTDDRFLRRAIRMGDMLQVRVANPLQWLLEVTSDERE</sequence>
<reference evidence="2" key="1">
    <citation type="journal article" date="2023" name="Plants (Basel)">
        <title>Genomic Analysis of Leptolyngbya boryana CZ1 Reveals Efficient Carbon Fixation Modules.</title>
        <authorList>
            <person name="Bai X."/>
            <person name="Wang H."/>
            <person name="Cheng W."/>
            <person name="Wang J."/>
            <person name="Ma M."/>
            <person name="Hu H."/>
            <person name="Song Z."/>
            <person name="Ma H."/>
            <person name="Fan Y."/>
            <person name="Du C."/>
            <person name="Xu J."/>
        </authorList>
    </citation>
    <scope>NUCLEOTIDE SEQUENCE</scope>
    <source>
        <strain evidence="2">CZ1</strain>
    </source>
</reference>
<evidence type="ECO:0000313" key="2">
    <source>
        <dbReference type="EMBL" id="WNZ47420.1"/>
    </source>
</evidence>
<feature type="domain" description="PIN" evidence="1">
    <location>
        <begin position="56"/>
        <end position="126"/>
    </location>
</feature>
<dbReference type="RefSeq" id="WP_316428104.1">
    <property type="nucleotide sequence ID" value="NZ_CP130144.1"/>
</dbReference>
<dbReference type="InterPro" id="IPR002716">
    <property type="entry name" value="PIN_dom"/>
</dbReference>
<dbReference type="InterPro" id="IPR029060">
    <property type="entry name" value="PIN-like_dom_sf"/>
</dbReference>
<accession>A0AA96X8C0</accession>
<name>A0AA96X8C0_LEPBY</name>
<evidence type="ECO:0000259" key="1">
    <source>
        <dbReference type="Pfam" id="PF01850"/>
    </source>
</evidence>
<dbReference type="Pfam" id="PF01850">
    <property type="entry name" value="PIN"/>
    <property type="match status" value="1"/>
</dbReference>